<dbReference type="EMBL" id="MN740694">
    <property type="protein sequence ID" value="QHU08046.1"/>
    <property type="molecule type" value="Genomic_DNA"/>
</dbReference>
<sequence>MFPISEKLDLNEAYKAIDAEFAGWFSSHPDYASESKVFSQFEDITSFNALDLFAGMLWMFFNYPMFYLIEQNPDILGSKLFYRVNLVRVNCVLQGLGISTRKTKDILKKIGGAYTTDETYDLSNNFDIEEQLATKYKAHPFKYALGLLAKRRTLPENIGEIDKEMQLQLGLGLTYLADKEEEALGRKQEKLLQRQTKLLEENKKYAGLDQYIQQAPSFFDVVSSVFGGSSSGAPDEAIFIPYDNKFWGY</sequence>
<protein>
    <submittedName>
        <fullName evidence="1">Uncharacterized protein</fullName>
    </submittedName>
</protein>
<evidence type="ECO:0000313" key="1">
    <source>
        <dbReference type="EMBL" id="QHU08046.1"/>
    </source>
</evidence>
<reference evidence="1" key="1">
    <citation type="journal article" date="2020" name="Nature">
        <title>Giant virus diversity and host interactions through global metagenomics.</title>
        <authorList>
            <person name="Schulz F."/>
            <person name="Roux S."/>
            <person name="Paez-Espino D."/>
            <person name="Jungbluth S."/>
            <person name="Walsh D.A."/>
            <person name="Denef V.J."/>
            <person name="McMahon K.D."/>
            <person name="Konstantinidis K.T."/>
            <person name="Eloe-Fadrosh E.A."/>
            <person name="Kyrpides N.C."/>
            <person name="Woyke T."/>
        </authorList>
    </citation>
    <scope>NUCLEOTIDE SEQUENCE</scope>
    <source>
        <strain evidence="1">GVMAG-S-1062768-28</strain>
    </source>
</reference>
<dbReference type="AlphaFoldDB" id="A0A6C0JTB6"/>
<name>A0A6C0JTB6_9ZZZZ</name>
<accession>A0A6C0JTB6</accession>
<organism evidence="1">
    <name type="scientific">viral metagenome</name>
    <dbReference type="NCBI Taxonomy" id="1070528"/>
    <lineage>
        <taxon>unclassified sequences</taxon>
        <taxon>metagenomes</taxon>
        <taxon>organismal metagenomes</taxon>
    </lineage>
</organism>
<proteinExistence type="predicted"/>